<gene>
    <name evidence="1" type="ORF">REH74_001135</name>
</gene>
<comment type="caution">
    <text evidence="1">The sequence shown here is derived from an EMBL/GenBank/DDBJ whole genome shotgun (WGS) entry which is preliminary data.</text>
</comment>
<keyword evidence="1" id="KW-0547">Nucleotide-binding</keyword>
<accession>A0ACC7R828</accession>
<reference evidence="1" key="1">
    <citation type="submission" date="2024-11" db="EMBL/GenBank/DDBJ databases">
        <title>Identification of new Vibrio campbellii strains harboring the pVA1 plasmid isolated from Penaeus vannamei postlarvae affected by outbreaks of acute hepatopancreatic necrosis disease (AHPND) in Mexico.</title>
        <authorList>
            <person name="Gomez-Gil B."/>
            <person name="Enciso-Ibarra J."/>
        </authorList>
    </citation>
    <scope>NUCLEOTIDE SEQUENCE</scope>
    <source>
        <strain evidence="1">M270204</strain>
    </source>
</reference>
<proteinExistence type="predicted"/>
<dbReference type="EMBL" id="JAVHXJ020000003">
    <property type="protein sequence ID" value="MGI1896105.1"/>
    <property type="molecule type" value="Genomic_DNA"/>
</dbReference>
<keyword evidence="1" id="KW-0067">ATP-binding</keyword>
<keyword evidence="1" id="KW-0347">Helicase</keyword>
<sequence length="355" mass="38640">MTNKKINENASTYGLLEFTRGSAGFDNVQQWLLTGFIPKESVGVMYGKSASRKSFIAIDISCAIATGSLWHNQKTRKGGVVYVAAEGQMGISKRVKAWEIVTGQQVDQLYILGQAVVISETTAQNNLIQAIQEIEKHNDIKIELIVLDTLARNFSGDENNNDAMGKFIRGCDFVKTSTSASVLAIHHSGKDVSKGGRGHSSLHGAIDCEFQVSHDSKTGLTTLSNTKMKDAEETQDLVFDFQPIELGITSEDGEPITSLALLTPATIKNNKSNTNVDNNPVLNALRDTFSGSCTREELRKHCFPPKEGVSANTTNQKFKRALTALIEQNLVSVQQKGTTASQNDIITAVGQLELF</sequence>
<dbReference type="Proteomes" id="UP001354073">
    <property type="component" value="Unassembled WGS sequence"/>
</dbReference>
<evidence type="ECO:0000313" key="2">
    <source>
        <dbReference type="Proteomes" id="UP001354073"/>
    </source>
</evidence>
<organism evidence="1 2">
    <name type="scientific">Vibrio campbellii</name>
    <dbReference type="NCBI Taxonomy" id="680"/>
    <lineage>
        <taxon>Bacteria</taxon>
        <taxon>Pseudomonadati</taxon>
        <taxon>Pseudomonadota</taxon>
        <taxon>Gammaproteobacteria</taxon>
        <taxon>Vibrionales</taxon>
        <taxon>Vibrionaceae</taxon>
        <taxon>Vibrio</taxon>
    </lineage>
</organism>
<protein>
    <submittedName>
        <fullName evidence="1">Helicase RepA family protein</fullName>
    </submittedName>
</protein>
<name>A0ACC7R828_9VIBR</name>
<evidence type="ECO:0000313" key="1">
    <source>
        <dbReference type="EMBL" id="MGI1896105.1"/>
    </source>
</evidence>
<keyword evidence="1" id="KW-0378">Hydrolase</keyword>